<gene>
    <name evidence="2" type="ordered locus">XOO4460</name>
</gene>
<evidence type="ECO:0000313" key="3">
    <source>
        <dbReference type="Proteomes" id="UP000006735"/>
    </source>
</evidence>
<dbReference type="STRING" id="291331.XOO4460"/>
<name>Q5GUA9_XANOR</name>
<organism evidence="2 3">
    <name type="scientific">Xanthomonas oryzae pv. oryzae (strain KACC10331 / KXO85)</name>
    <dbReference type="NCBI Taxonomy" id="291331"/>
    <lineage>
        <taxon>Bacteria</taxon>
        <taxon>Pseudomonadati</taxon>
        <taxon>Pseudomonadota</taxon>
        <taxon>Gammaproteobacteria</taxon>
        <taxon>Lysobacterales</taxon>
        <taxon>Lysobacteraceae</taxon>
        <taxon>Xanthomonas</taxon>
    </lineage>
</organism>
<dbReference type="EMBL" id="AE013598">
    <property type="protein sequence ID" value="AAW77714.1"/>
    <property type="molecule type" value="Genomic_DNA"/>
</dbReference>
<dbReference type="AlphaFoldDB" id="Q5GUA9"/>
<keyword evidence="3" id="KW-1185">Reference proteome</keyword>
<accession>Q5GUA9</accession>
<dbReference type="Proteomes" id="UP000006735">
    <property type="component" value="Chromosome"/>
</dbReference>
<evidence type="ECO:0000256" key="1">
    <source>
        <dbReference type="SAM" id="MobiDB-lite"/>
    </source>
</evidence>
<reference evidence="2 3" key="1">
    <citation type="journal article" date="2005" name="Nucleic Acids Res.">
        <title>The genome sequence of Xanthomonas oryzae pathovar oryzae KACC10331, the bacterial blight pathogen of rice.</title>
        <authorList>
            <person name="Lee B.M."/>
            <person name="Park Y.J."/>
            <person name="Park D.S."/>
            <person name="Kang H.W."/>
            <person name="Kim J.G."/>
            <person name="Song E.S."/>
            <person name="Park I.C."/>
            <person name="Yoon U.H."/>
            <person name="Hahn J.H."/>
            <person name="Koo B.S."/>
            <person name="Lee G.B."/>
            <person name="Kim H."/>
            <person name="Park H.S."/>
            <person name="Yoon K.O."/>
            <person name="Kim J.H."/>
            <person name="Jung C.H."/>
            <person name="Koh N.H."/>
            <person name="Seo J.S."/>
            <person name="Go S.J."/>
        </authorList>
    </citation>
    <scope>NUCLEOTIDE SEQUENCE [LARGE SCALE GENOMIC DNA]</scope>
    <source>
        <strain evidence="3">KACC10331 / KXO85</strain>
    </source>
</reference>
<proteinExistence type="predicted"/>
<evidence type="ECO:0000313" key="2">
    <source>
        <dbReference type="EMBL" id="AAW77714.1"/>
    </source>
</evidence>
<protein>
    <submittedName>
        <fullName evidence="2">Uncharacterized protein</fullName>
    </submittedName>
</protein>
<dbReference type="KEGG" id="xoo:XOO4460"/>
<dbReference type="HOGENOM" id="CLU_176376_0_0_6"/>
<feature type="region of interest" description="Disordered" evidence="1">
    <location>
        <begin position="17"/>
        <end position="37"/>
    </location>
</feature>
<feature type="compositionally biased region" description="Basic residues" evidence="1">
    <location>
        <begin position="18"/>
        <end position="29"/>
    </location>
</feature>
<sequence length="120" mass="13514">MCGELLLPTSRMDAMTHLKARRKRRRRSTTQRMHERDNTSLYTFGATLEQIDRFYALLRTISAQSDMVAVCGAPLDETTIPTLGESIFNAAREVRGLVDTVYTQRLDGNERPERAGPPGS</sequence>